<dbReference type="GO" id="GO:0005737">
    <property type="term" value="C:cytoplasm"/>
    <property type="evidence" value="ECO:0007669"/>
    <property type="project" value="TreeGrafter"/>
</dbReference>
<evidence type="ECO:0000256" key="1">
    <source>
        <dbReference type="ARBA" id="ARBA00022723"/>
    </source>
</evidence>
<dbReference type="PANTHER" id="PTHR23422">
    <property type="entry name" value="DIPEPTIDYL PEPTIDASE III-RELATED"/>
    <property type="match status" value="1"/>
</dbReference>
<dbReference type="InterPro" id="IPR039461">
    <property type="entry name" value="Peptidase_M49"/>
</dbReference>
<keyword evidence="1" id="KW-0479">Metal-binding</keyword>
<dbReference type="Pfam" id="PF03571">
    <property type="entry name" value="Peptidase_M49"/>
    <property type="match status" value="1"/>
</dbReference>
<protein>
    <submittedName>
        <fullName evidence="3">Uncharacterized protein</fullName>
    </submittedName>
</protein>
<accession>A0A150R302</accession>
<dbReference type="Gene3D" id="3.30.540.30">
    <property type="match status" value="1"/>
</dbReference>
<dbReference type="GO" id="GO:0008239">
    <property type="term" value="F:dipeptidyl-peptidase activity"/>
    <property type="evidence" value="ECO:0007669"/>
    <property type="project" value="TreeGrafter"/>
</dbReference>
<keyword evidence="2" id="KW-0378">Hydrolase</keyword>
<reference evidence="3 4" key="1">
    <citation type="submission" date="2014-02" db="EMBL/GenBank/DDBJ databases">
        <title>The small core and large imbalanced accessory genome model reveals a collaborative survival strategy of Sorangium cellulosum strains in nature.</title>
        <authorList>
            <person name="Han K."/>
            <person name="Peng R."/>
            <person name="Blom J."/>
            <person name="Li Y.-Z."/>
        </authorList>
    </citation>
    <scope>NUCLEOTIDE SEQUENCE [LARGE SCALE GENOMIC DNA]</scope>
    <source>
        <strain evidence="3 4">So0011-07</strain>
    </source>
</reference>
<dbReference type="GO" id="GO:0046872">
    <property type="term" value="F:metal ion binding"/>
    <property type="evidence" value="ECO:0007669"/>
    <property type="project" value="UniProtKB-KW"/>
</dbReference>
<gene>
    <name evidence="3" type="ORF">BE17_47455</name>
</gene>
<dbReference type="AlphaFoldDB" id="A0A150R302"/>
<sequence length="530" mass="58896">AEARSPGEASLAQKAKQFAPATLTADTSRLAPSEKAALAKLIEAARLMEPIYERQVYADNPAVRERLTADRTPEGRLKLDYFNIMRGPWDRQDQFRPFAVDRPHPTGAGFYPEDLTADAFHDWNRRNPADKARFESLYTIIRREGDRLVAIPYSEAYAAWLGPAAERLREAAALTKNESLRRFLLSRAAAFGSDEYYASEKDWMDVDSELEVTIGPYETYEDKLLVLKASFEAFVTVSDPGASSKLARYKQLLPEMERSLPIPAESRATRGAESPIRVADLVFSSGDARKSVQTVAFSLPNDARVLAEKGAKKVLLRNVIETKFDRILRPIAERTLDPAQRAHLSAEAFFSQTLLHELSHNLGPAFATKEGDKVEVRIALGASHSALEEAKADVMGAHNNLFLIRRGDMPPDFRDRLLVSYFAGLFRSVRFGVADAFGKGAALQINRFLEERAAVFDPATRRFTVNLDRLEAAIPRLVRDICAIQHRGDAKGAEALLARYGVVSEPIRLSLGNLDGIPVDIRPVYPLAGE</sequence>
<dbReference type="PANTHER" id="PTHR23422:SF9">
    <property type="entry name" value="ZN-DEPENDENT HYDROLASE"/>
    <property type="match status" value="1"/>
</dbReference>
<comment type="caution">
    <text evidence="3">The sequence shown here is derived from an EMBL/GenBank/DDBJ whole genome shotgun (WGS) entry which is preliminary data.</text>
</comment>
<dbReference type="EMBL" id="JEMB01003285">
    <property type="protein sequence ID" value="KYF74356.1"/>
    <property type="molecule type" value="Genomic_DNA"/>
</dbReference>
<evidence type="ECO:0000313" key="4">
    <source>
        <dbReference type="Proteomes" id="UP000075635"/>
    </source>
</evidence>
<name>A0A150R302_SORCE</name>
<evidence type="ECO:0000256" key="2">
    <source>
        <dbReference type="ARBA" id="ARBA00022801"/>
    </source>
</evidence>
<dbReference type="Proteomes" id="UP000075635">
    <property type="component" value="Unassembled WGS sequence"/>
</dbReference>
<evidence type="ECO:0000313" key="3">
    <source>
        <dbReference type="EMBL" id="KYF74356.1"/>
    </source>
</evidence>
<feature type="non-terminal residue" evidence="3">
    <location>
        <position position="1"/>
    </location>
</feature>
<organism evidence="3 4">
    <name type="scientific">Sorangium cellulosum</name>
    <name type="common">Polyangium cellulosum</name>
    <dbReference type="NCBI Taxonomy" id="56"/>
    <lineage>
        <taxon>Bacteria</taxon>
        <taxon>Pseudomonadati</taxon>
        <taxon>Myxococcota</taxon>
        <taxon>Polyangia</taxon>
        <taxon>Polyangiales</taxon>
        <taxon>Polyangiaceae</taxon>
        <taxon>Sorangium</taxon>
    </lineage>
</organism>
<proteinExistence type="predicted"/>